<dbReference type="PANTHER" id="PTHR43806">
    <property type="entry name" value="PEPTIDASE S8"/>
    <property type="match status" value="1"/>
</dbReference>
<dbReference type="Pfam" id="PF06280">
    <property type="entry name" value="fn3_5"/>
    <property type="match status" value="1"/>
</dbReference>
<keyword evidence="8" id="KW-0677">Repeat</keyword>
<dbReference type="PROSITE" id="PS00136">
    <property type="entry name" value="SUBTILASE_ASP"/>
    <property type="match status" value="1"/>
</dbReference>
<dbReference type="Pfam" id="PF09136">
    <property type="entry name" value="Glucodextran_B"/>
    <property type="match status" value="1"/>
</dbReference>
<dbReference type="InterPro" id="IPR000209">
    <property type="entry name" value="Peptidase_S8/S53_dom"/>
</dbReference>
<evidence type="ECO:0000313" key="20">
    <source>
        <dbReference type="Proteomes" id="UP000316626"/>
    </source>
</evidence>
<keyword evidence="6 13" id="KW-0645">Protease</keyword>
<comment type="cofactor">
    <cofactor evidence="1">
        <name>Ca(2+)</name>
        <dbReference type="ChEBI" id="CHEBI:29108"/>
    </cofactor>
</comment>
<dbReference type="PROSITE" id="PS51892">
    <property type="entry name" value="SUBTILASE"/>
    <property type="match status" value="1"/>
</dbReference>
<keyword evidence="9 13" id="KW-0378">Hydrolase</keyword>
<dbReference type="GO" id="GO:0016020">
    <property type="term" value="C:membrane"/>
    <property type="evidence" value="ECO:0007669"/>
    <property type="project" value="InterPro"/>
</dbReference>
<dbReference type="PROSITE" id="PS00138">
    <property type="entry name" value="SUBTILASE_SER"/>
    <property type="match status" value="1"/>
</dbReference>
<comment type="subcellular location">
    <subcellularLocation>
        <location evidence="2">Secreted</location>
    </subcellularLocation>
</comment>
<dbReference type="RefSeq" id="WP_142642049.1">
    <property type="nucleotide sequence ID" value="NZ_VDGI01000006.1"/>
</dbReference>
<feature type="domain" description="C5a peptidase/Subtilisin-like protease SBT2-like Fn3-like" evidence="18">
    <location>
        <begin position="673"/>
        <end position="799"/>
    </location>
</feature>
<protein>
    <submittedName>
        <fullName evidence="19">Lactocepin</fullName>
    </submittedName>
</protein>
<dbReference type="GO" id="GO:0006508">
    <property type="term" value="P:proteolysis"/>
    <property type="evidence" value="ECO:0007669"/>
    <property type="project" value="UniProtKB-KW"/>
</dbReference>
<evidence type="ECO:0000256" key="2">
    <source>
        <dbReference type="ARBA" id="ARBA00004613"/>
    </source>
</evidence>
<evidence type="ECO:0000256" key="10">
    <source>
        <dbReference type="ARBA" id="ARBA00022825"/>
    </source>
</evidence>
<dbReference type="Pfam" id="PF02225">
    <property type="entry name" value="PA"/>
    <property type="match status" value="1"/>
</dbReference>
<dbReference type="Gene3D" id="2.60.40.10">
    <property type="entry name" value="Immunoglobulins"/>
    <property type="match status" value="2"/>
</dbReference>
<evidence type="ECO:0000259" key="17">
    <source>
        <dbReference type="Pfam" id="PF02225"/>
    </source>
</evidence>
<dbReference type="PRINTS" id="PR00723">
    <property type="entry name" value="SUBTILISIN"/>
</dbReference>
<evidence type="ECO:0000256" key="14">
    <source>
        <dbReference type="RuleBase" id="RU003355"/>
    </source>
</evidence>
<dbReference type="InterPro" id="IPR050131">
    <property type="entry name" value="Peptidase_S8_subtilisin-like"/>
</dbReference>
<proteinExistence type="inferred from homology"/>
<feature type="chain" id="PRO_5038334711" evidence="15">
    <location>
        <begin position="25"/>
        <end position="1239"/>
    </location>
</feature>
<dbReference type="InterPro" id="IPR013783">
    <property type="entry name" value="Ig-like_fold"/>
</dbReference>
<dbReference type="InterPro" id="IPR036852">
    <property type="entry name" value="Peptidase_S8/S53_dom_sf"/>
</dbReference>
<dbReference type="Gene3D" id="3.50.30.30">
    <property type="match status" value="1"/>
</dbReference>
<dbReference type="Gene3D" id="3.40.50.200">
    <property type="entry name" value="Peptidase S8/S53 domain"/>
    <property type="match status" value="1"/>
</dbReference>
<evidence type="ECO:0000256" key="8">
    <source>
        <dbReference type="ARBA" id="ARBA00022737"/>
    </source>
</evidence>
<evidence type="ECO:0000259" key="16">
    <source>
        <dbReference type="Pfam" id="PF00082"/>
    </source>
</evidence>
<accession>A0A544TSD0</accession>
<feature type="domain" description="PA" evidence="17">
    <location>
        <begin position="447"/>
        <end position="519"/>
    </location>
</feature>
<feature type="active site" description="Charge relay system" evidence="12 13">
    <location>
        <position position="264"/>
    </location>
</feature>
<dbReference type="Gene3D" id="2.60.40.4070">
    <property type="match status" value="1"/>
</dbReference>
<sequence length="1239" mass="133757">MGIKRKSKIIVIATALALSTASFGAPAPVAAKQLEKELTSIQVQKSTPKVPQHLLVPENPSEKVRVIVELEKAPAIETATNKGVLYKDLPKSQRKSIESAIETDQRSIKDKIKQVSNNIQFKEEFTAVFNGFSAEVEARDVATIGLLAGVKAVYETTEYERPSIEPQMVHSKELVQAQLAWEKYSFKGEGMVVGVIDTGIDPSHRDMILSDNSSGDITSSEVSSLLTDGSIEPGKYFTAKVPFGYNYMDGNTEIRDLGPDASMHGMHVSGTVGANGDEENGGIKGVAPEAQLLALKVFGNDPLFPSTFGDIYVKAMDDAIKLGADVLNMSLGSTAGYVDNSSPEQQAVTRAQENGLLVAISAGNSDMFGSGTWYPYADNQDYGLTGSPSVSEDSFGVASFENDSITAASFNYALDGAVSGRSLFLLANDQDPSKLPQDSFEIVFAGFGTPQDFAGKDLKGKFALVSRGSISFVEKGLNAQAAGAAGVIVYNNAAGTINMASDPKIKIPYMSTLQADGLAMKSGIDAGKVVTINFDGKYIDTPNPEKGKMSSFTSWGPTPNLDFKPEITAPGGNIFSTLNDNSYGLMSGTSMAAPHVAGGTTLVLERVNNEFGLTGAARVKFAKNLMMNTAKPVELKPGEYVSPRRQGAGIMQLANALETDVMVTNAATGEAKVALKEINGGQFNFSLKAKNFSAEQKTYDVKVQLQVDRPVNAGANFVTIPNNTAYGSYVLDETDATISIPAKVTIPAKGESNINVAVDASGSQWLMEYFTNGYFIDGFVTLVDPNEDTSGNVPLTVPFFGFNGSWDDASIFDKFLWEDLTYWGFQALADEKGNFINGSSLSEDFDPSKFAFSPNGDGTLDKVIPVYSLLRNAKNFEINILDANGKKLRTIRTEKYLTKHYINSATRSPYTYNLVNGWDGLINGKPAADGQYKIQLRGAIDFEGAQWQSIEYPIIVDTKAPTAEIEFNASTKTLAIANASDQGGGIDRVEVYVNNQEVTKAASLESYVVEQAQPGDKISVKVWDVAGNSTSKDFTVGSATETKEPVIYIQKPEYFGYFNTSNVVVEGTVEDDSVIKSLKVNGTPATSFDGKNFIHTLTFKNGVQDVNVEAIDEFDNKMAITRKVIVDTQKPTVEAVKKTLPKNVKGDEPNPIIQVNVGDNFDEIRLYLNGSEVFYNPVSEPYAMNGYSQTVDVELPLEPGKNEFELKVVDLVGNEATQKISVTKQEVKETKPPKGKDKN</sequence>
<evidence type="ECO:0000256" key="6">
    <source>
        <dbReference type="ARBA" id="ARBA00022670"/>
    </source>
</evidence>
<dbReference type="CDD" id="cd07475">
    <property type="entry name" value="Peptidases_S8_C5a_Peptidase"/>
    <property type="match status" value="1"/>
</dbReference>
<dbReference type="InterPro" id="IPR023827">
    <property type="entry name" value="Peptidase_S8_Asp-AS"/>
</dbReference>
<feature type="active site" description="Charge relay system" evidence="12 13">
    <location>
        <position position="590"/>
    </location>
</feature>
<dbReference type="InterPro" id="IPR022398">
    <property type="entry name" value="Peptidase_S8_His-AS"/>
</dbReference>
<dbReference type="OrthoDB" id="9798386at2"/>
<keyword evidence="20" id="KW-1185">Reference proteome</keyword>
<evidence type="ECO:0000256" key="12">
    <source>
        <dbReference type="PIRSR" id="PIRSR615500-1"/>
    </source>
</evidence>
<dbReference type="SUPFAM" id="SSF52025">
    <property type="entry name" value="PA domain"/>
    <property type="match status" value="1"/>
</dbReference>
<dbReference type="InterPro" id="IPR003137">
    <property type="entry name" value="PA_domain"/>
</dbReference>
<dbReference type="Pfam" id="PF00082">
    <property type="entry name" value="Peptidase_S8"/>
    <property type="match status" value="1"/>
</dbReference>
<dbReference type="PANTHER" id="PTHR43806:SF11">
    <property type="entry name" value="CEREVISIN-RELATED"/>
    <property type="match status" value="1"/>
</dbReference>
<dbReference type="Gene3D" id="2.60.40.1710">
    <property type="entry name" value="Subtilisin-like superfamily"/>
    <property type="match status" value="1"/>
</dbReference>
<evidence type="ECO:0000256" key="1">
    <source>
        <dbReference type="ARBA" id="ARBA00001913"/>
    </source>
</evidence>
<comment type="caution">
    <text evidence="19">The sequence shown here is derived from an EMBL/GenBank/DDBJ whole genome shotgun (WGS) entry which is preliminary data.</text>
</comment>
<dbReference type="InterPro" id="IPR015500">
    <property type="entry name" value="Peptidase_S8_subtilisin-rel"/>
</dbReference>
<dbReference type="SUPFAM" id="SSF52743">
    <property type="entry name" value="Subtilisin-like"/>
    <property type="match status" value="1"/>
</dbReference>
<keyword evidence="5" id="KW-0964">Secreted</keyword>
<dbReference type="InterPro" id="IPR046450">
    <property type="entry name" value="PA_dom_sf"/>
</dbReference>
<dbReference type="PROSITE" id="PS00137">
    <property type="entry name" value="SUBTILASE_HIS"/>
    <property type="match status" value="1"/>
</dbReference>
<feature type="signal peptide" evidence="15">
    <location>
        <begin position="1"/>
        <end position="24"/>
    </location>
</feature>
<evidence type="ECO:0000256" key="15">
    <source>
        <dbReference type="SAM" id="SignalP"/>
    </source>
</evidence>
<comment type="similarity">
    <text evidence="3 13 14">Belongs to the peptidase S8 family.</text>
</comment>
<evidence type="ECO:0000256" key="3">
    <source>
        <dbReference type="ARBA" id="ARBA00011073"/>
    </source>
</evidence>
<evidence type="ECO:0000256" key="4">
    <source>
        <dbReference type="ARBA" id="ARBA00022512"/>
    </source>
</evidence>
<gene>
    <name evidence="19" type="ORF">FG384_07885</name>
</gene>
<evidence type="ECO:0000313" key="19">
    <source>
        <dbReference type="EMBL" id="TQR20353.1"/>
    </source>
</evidence>
<evidence type="ECO:0000256" key="5">
    <source>
        <dbReference type="ARBA" id="ARBA00022525"/>
    </source>
</evidence>
<dbReference type="InterPro" id="IPR023828">
    <property type="entry name" value="Peptidase_S8_Ser-AS"/>
</dbReference>
<dbReference type="AlphaFoldDB" id="A0A544TSD0"/>
<organism evidence="19 20">
    <name type="scientific">Psychrobacillus vulpis</name>
    <dbReference type="NCBI Taxonomy" id="2325572"/>
    <lineage>
        <taxon>Bacteria</taxon>
        <taxon>Bacillati</taxon>
        <taxon>Bacillota</taxon>
        <taxon>Bacilli</taxon>
        <taxon>Bacillales</taxon>
        <taxon>Bacillaceae</taxon>
        <taxon>Psychrobacillus</taxon>
    </lineage>
</organism>
<dbReference type="InterPro" id="IPR034216">
    <property type="entry name" value="C5a_Peptidase"/>
</dbReference>
<evidence type="ECO:0000256" key="11">
    <source>
        <dbReference type="ARBA" id="ARBA00022837"/>
    </source>
</evidence>
<evidence type="ECO:0000259" key="18">
    <source>
        <dbReference type="Pfam" id="PF06280"/>
    </source>
</evidence>
<feature type="active site" description="Charge relay system" evidence="12 13">
    <location>
        <position position="197"/>
    </location>
</feature>
<evidence type="ECO:0000256" key="13">
    <source>
        <dbReference type="PROSITE-ProRule" id="PRU01240"/>
    </source>
</evidence>
<dbReference type="GO" id="GO:0005576">
    <property type="term" value="C:extracellular region"/>
    <property type="evidence" value="ECO:0007669"/>
    <property type="project" value="UniProtKB-SubCell"/>
</dbReference>
<name>A0A544TSD0_9BACI</name>
<dbReference type="Proteomes" id="UP000316626">
    <property type="component" value="Unassembled WGS sequence"/>
</dbReference>
<evidence type="ECO:0000256" key="7">
    <source>
        <dbReference type="ARBA" id="ARBA00022729"/>
    </source>
</evidence>
<dbReference type="InterPro" id="IPR010435">
    <property type="entry name" value="C5a/SBT2-like_Fn3"/>
</dbReference>
<feature type="domain" description="Peptidase S8/S53" evidence="16">
    <location>
        <begin position="188"/>
        <end position="649"/>
    </location>
</feature>
<dbReference type="CDD" id="cd02133">
    <property type="entry name" value="PA_C5a_like"/>
    <property type="match status" value="1"/>
</dbReference>
<keyword evidence="10 13" id="KW-0720">Serine protease</keyword>
<keyword evidence="4" id="KW-0134">Cell wall</keyword>
<reference evidence="19 20" key="1">
    <citation type="submission" date="2019-06" db="EMBL/GenBank/DDBJ databases">
        <title>Psychrobacillus vulpis sp. nov., a new species isolated from feces of a red fox that inhabits in The Tablas de Daimiel Natural Park, Albacete, Spain.</title>
        <authorList>
            <person name="Rodriguez M."/>
            <person name="Reina J.C."/>
            <person name="Bejar V."/>
            <person name="Llamas I."/>
        </authorList>
    </citation>
    <scope>NUCLEOTIDE SEQUENCE [LARGE SCALE GENOMIC DNA]</scope>
    <source>
        <strain evidence="19 20">Z8</strain>
    </source>
</reference>
<dbReference type="EMBL" id="VDGI01000006">
    <property type="protein sequence ID" value="TQR20353.1"/>
    <property type="molecule type" value="Genomic_DNA"/>
</dbReference>
<keyword evidence="7 15" id="KW-0732">Signal</keyword>
<evidence type="ECO:0000256" key="9">
    <source>
        <dbReference type="ARBA" id="ARBA00022801"/>
    </source>
</evidence>
<dbReference type="GO" id="GO:0004252">
    <property type="term" value="F:serine-type endopeptidase activity"/>
    <property type="evidence" value="ECO:0007669"/>
    <property type="project" value="UniProtKB-UniRule"/>
</dbReference>
<keyword evidence="11" id="KW-0106">Calcium</keyword>